<accession>A0A031FW24</accession>
<keyword evidence="1" id="KW-0812">Transmembrane</keyword>
<keyword evidence="1" id="KW-1133">Transmembrane helix</keyword>
<name>A0A031FW24_9MICO</name>
<dbReference type="Proteomes" id="UP000024001">
    <property type="component" value="Unassembled WGS sequence"/>
</dbReference>
<reference evidence="2 3" key="1">
    <citation type="submission" date="2014-03" db="EMBL/GenBank/DDBJ databases">
        <title>Draft Genome Sequences of 13 Willow Endophytes.</title>
        <authorList>
            <person name="Gan H.Y."/>
            <person name="Gan H.M."/>
            <person name="Savka M.A."/>
            <person name="Hudson A.O."/>
        </authorList>
    </citation>
    <scope>NUCLEOTIDE SEQUENCE [LARGE SCALE GENOMIC DNA]</scope>
    <source>
        <strain evidence="2 3">RIT293</strain>
    </source>
</reference>
<dbReference type="PATRIC" id="fig|273677.3.peg.884"/>
<comment type="caution">
    <text evidence="2">The sequence shown here is derived from an EMBL/GenBank/DDBJ whole genome shotgun (WGS) entry which is preliminary data.</text>
</comment>
<dbReference type="RefSeq" id="WP_164739613.1">
    <property type="nucleotide sequence ID" value="NZ_CP031421.1"/>
</dbReference>
<gene>
    <name evidence="2" type="ORF">BW34_00903</name>
</gene>
<evidence type="ECO:0000313" key="2">
    <source>
        <dbReference type="EMBL" id="EZP29054.1"/>
    </source>
</evidence>
<organism evidence="2 3">
    <name type="scientific">Microbacterium oleivorans</name>
    <dbReference type="NCBI Taxonomy" id="273677"/>
    <lineage>
        <taxon>Bacteria</taxon>
        <taxon>Bacillati</taxon>
        <taxon>Actinomycetota</taxon>
        <taxon>Actinomycetes</taxon>
        <taxon>Micrococcales</taxon>
        <taxon>Microbacteriaceae</taxon>
        <taxon>Microbacterium</taxon>
    </lineage>
</organism>
<dbReference type="GeneID" id="91433320"/>
<feature type="transmembrane region" description="Helical" evidence="1">
    <location>
        <begin position="21"/>
        <end position="45"/>
    </location>
</feature>
<proteinExistence type="predicted"/>
<evidence type="ECO:0000256" key="1">
    <source>
        <dbReference type="SAM" id="Phobius"/>
    </source>
</evidence>
<evidence type="ECO:0000313" key="3">
    <source>
        <dbReference type="Proteomes" id="UP000024001"/>
    </source>
</evidence>
<protein>
    <submittedName>
        <fullName evidence="2">Uncharacterized protein</fullName>
    </submittedName>
</protein>
<dbReference type="KEGG" id="moo:BWL13_02430"/>
<keyword evidence="3" id="KW-1185">Reference proteome</keyword>
<dbReference type="AlphaFoldDB" id="A0A031FW24"/>
<dbReference type="EMBL" id="JFYO01000003">
    <property type="protein sequence ID" value="EZP29054.1"/>
    <property type="molecule type" value="Genomic_DNA"/>
</dbReference>
<sequence length="47" mass="5234">MFARSSHRRSRKRSAPRAPGIPWWVYLLVVLIAVGAAALVIAALLEY</sequence>
<keyword evidence="1" id="KW-0472">Membrane</keyword>